<evidence type="ECO:0000313" key="2">
    <source>
        <dbReference type="EMBL" id="CAJ1082384.1"/>
    </source>
</evidence>
<dbReference type="EMBL" id="OY660883">
    <property type="protein sequence ID" value="CAJ1082384.1"/>
    <property type="molecule type" value="Genomic_DNA"/>
</dbReference>
<dbReference type="AlphaFoldDB" id="A0AAV1HAU5"/>
<accession>A0AAV1HAU5</accession>
<gene>
    <name evidence="2" type="ORF">XNOV1_A037143</name>
</gene>
<name>A0AAV1HAU5_XYRNO</name>
<feature type="region of interest" description="Disordered" evidence="1">
    <location>
        <begin position="29"/>
        <end position="52"/>
    </location>
</feature>
<reference evidence="2" key="1">
    <citation type="submission" date="2023-08" db="EMBL/GenBank/DDBJ databases">
        <authorList>
            <person name="Alioto T."/>
            <person name="Alioto T."/>
            <person name="Gomez Garrido J."/>
        </authorList>
    </citation>
    <scope>NUCLEOTIDE SEQUENCE</scope>
</reference>
<protein>
    <submittedName>
        <fullName evidence="2">Uncharacterized protein</fullName>
    </submittedName>
</protein>
<dbReference type="Proteomes" id="UP001178508">
    <property type="component" value="Chromosome 20"/>
</dbReference>
<evidence type="ECO:0000313" key="3">
    <source>
        <dbReference type="Proteomes" id="UP001178508"/>
    </source>
</evidence>
<sequence>MSKQRDIAAYLSSSIQRRGINVDAEKVQEGNERLHPSQSKNEEKAVKKQEQK</sequence>
<proteinExistence type="predicted"/>
<keyword evidence="3" id="KW-1185">Reference proteome</keyword>
<organism evidence="2 3">
    <name type="scientific">Xyrichtys novacula</name>
    <name type="common">Pearly razorfish</name>
    <name type="synonym">Hemipteronotus novacula</name>
    <dbReference type="NCBI Taxonomy" id="13765"/>
    <lineage>
        <taxon>Eukaryota</taxon>
        <taxon>Metazoa</taxon>
        <taxon>Chordata</taxon>
        <taxon>Craniata</taxon>
        <taxon>Vertebrata</taxon>
        <taxon>Euteleostomi</taxon>
        <taxon>Actinopterygii</taxon>
        <taxon>Neopterygii</taxon>
        <taxon>Teleostei</taxon>
        <taxon>Neoteleostei</taxon>
        <taxon>Acanthomorphata</taxon>
        <taxon>Eupercaria</taxon>
        <taxon>Labriformes</taxon>
        <taxon>Labridae</taxon>
        <taxon>Xyrichtys</taxon>
    </lineage>
</organism>
<evidence type="ECO:0000256" key="1">
    <source>
        <dbReference type="SAM" id="MobiDB-lite"/>
    </source>
</evidence>